<dbReference type="SFLD" id="SFLDF00027">
    <property type="entry name" value="p-type_atpase"/>
    <property type="match status" value="1"/>
</dbReference>
<keyword evidence="4" id="KW-1278">Translocase</keyword>
<dbReference type="InterPro" id="IPR008250">
    <property type="entry name" value="ATPase_P-typ_transduc_dom_A_sf"/>
</dbReference>
<dbReference type="PRINTS" id="PR00120">
    <property type="entry name" value="HATPASE"/>
</dbReference>
<dbReference type="Pfam" id="PF00122">
    <property type="entry name" value="E1-E2_ATPase"/>
    <property type="match status" value="1"/>
</dbReference>
<evidence type="ECO:0000256" key="8">
    <source>
        <dbReference type="SAM" id="MobiDB-lite"/>
    </source>
</evidence>
<dbReference type="InterPro" id="IPR059000">
    <property type="entry name" value="ATPase_P-type_domA"/>
</dbReference>
<keyword evidence="2" id="KW-1003">Cell membrane</keyword>
<name>A0A7I7Y2X3_9MYCO</name>
<dbReference type="OrthoDB" id="9814270at2"/>
<dbReference type="Proteomes" id="UP000466931">
    <property type="component" value="Chromosome"/>
</dbReference>
<dbReference type="GO" id="GO:0005524">
    <property type="term" value="F:ATP binding"/>
    <property type="evidence" value="ECO:0007669"/>
    <property type="project" value="InterPro"/>
</dbReference>
<proteinExistence type="predicted"/>
<evidence type="ECO:0000256" key="4">
    <source>
        <dbReference type="ARBA" id="ARBA00022967"/>
    </source>
</evidence>
<evidence type="ECO:0000259" key="9">
    <source>
        <dbReference type="Pfam" id="PF00122"/>
    </source>
</evidence>
<feature type="region of interest" description="Disordered" evidence="8">
    <location>
        <begin position="1414"/>
        <end position="1484"/>
    </location>
</feature>
<feature type="compositionally biased region" description="Low complexity" evidence="8">
    <location>
        <begin position="1425"/>
        <end position="1438"/>
    </location>
</feature>
<gene>
    <name evidence="11" type="primary">ctpH</name>
    <name evidence="11" type="ORF">MCNF_45810</name>
</gene>
<dbReference type="InterPro" id="IPR036412">
    <property type="entry name" value="HAD-like_sf"/>
</dbReference>
<evidence type="ECO:0000259" key="10">
    <source>
        <dbReference type="Pfam" id="PF00689"/>
    </source>
</evidence>
<organism evidence="11 12">
    <name type="scientific">Mycolicibacterium confluentis</name>
    <dbReference type="NCBI Taxonomy" id="28047"/>
    <lineage>
        <taxon>Bacteria</taxon>
        <taxon>Bacillati</taxon>
        <taxon>Actinomycetota</taxon>
        <taxon>Actinomycetes</taxon>
        <taxon>Mycobacteriales</taxon>
        <taxon>Mycobacteriaceae</taxon>
        <taxon>Mycolicibacterium</taxon>
    </lineage>
</organism>
<reference evidence="11" key="1">
    <citation type="journal article" date="2019" name="Emerg. Microbes Infect.">
        <title>Comprehensive subspecies identification of 175 nontuberculous mycobacteria species based on 7547 genomic profiles.</title>
        <authorList>
            <person name="Matsumoto Y."/>
            <person name="Kinjo T."/>
            <person name="Motooka D."/>
            <person name="Nabeya D."/>
            <person name="Jung N."/>
            <person name="Uechi K."/>
            <person name="Horii T."/>
            <person name="Iida T."/>
            <person name="Fujita J."/>
            <person name="Nakamura S."/>
        </authorList>
    </citation>
    <scope>NUCLEOTIDE SEQUENCE [LARGE SCALE GENOMIC DNA]</scope>
    <source>
        <strain evidence="11">JCM 13671</strain>
    </source>
</reference>
<feature type="domain" description="P-type ATPase A" evidence="9">
    <location>
        <begin position="705"/>
        <end position="815"/>
    </location>
</feature>
<dbReference type="InterPro" id="IPR001757">
    <property type="entry name" value="P_typ_ATPase"/>
</dbReference>
<dbReference type="InterPro" id="IPR023299">
    <property type="entry name" value="ATPase_P-typ_cyto_dom_N"/>
</dbReference>
<dbReference type="SUPFAM" id="SSF81665">
    <property type="entry name" value="Calcium ATPase, transmembrane domain M"/>
    <property type="match status" value="1"/>
</dbReference>
<evidence type="ECO:0000256" key="3">
    <source>
        <dbReference type="ARBA" id="ARBA00022692"/>
    </source>
</evidence>
<comment type="subcellular location">
    <subcellularLocation>
        <location evidence="1">Cell membrane</location>
        <topology evidence="1">Multi-pass membrane protein</topology>
    </subcellularLocation>
</comment>
<dbReference type="SFLD" id="SFLDG00002">
    <property type="entry name" value="C1.7:_P-type_atpase_like"/>
    <property type="match status" value="1"/>
</dbReference>
<dbReference type="GO" id="GO:0016887">
    <property type="term" value="F:ATP hydrolysis activity"/>
    <property type="evidence" value="ECO:0007669"/>
    <property type="project" value="InterPro"/>
</dbReference>
<evidence type="ECO:0000313" key="11">
    <source>
        <dbReference type="EMBL" id="BBZ35976.1"/>
    </source>
</evidence>
<dbReference type="Pfam" id="PF00689">
    <property type="entry name" value="Cation_ATPase_C"/>
    <property type="match status" value="1"/>
</dbReference>
<keyword evidence="6" id="KW-0472">Membrane</keyword>
<dbReference type="Gene3D" id="3.40.1110.10">
    <property type="entry name" value="Calcium-transporting ATPase, cytoplasmic domain N"/>
    <property type="match status" value="2"/>
</dbReference>
<dbReference type="InterPro" id="IPR044492">
    <property type="entry name" value="P_typ_ATPase_HD_dom"/>
</dbReference>
<sequence>MITALGRKVQGAVALAVSPLAQPVQTVLAAAVEMAGGPPARRCWQGADRCWIEVRGLNDPGGRRVGSAVLKGLRAQPGVRSARLNCPLSRVVVELDGTRPDVPELARLRELVAAAESAAGNQAASRRPNDLPGDGILLALKGISAVASGVGVGVAVAGRTLMLPRLPTGVSAVLAAVDYQPKVRALVEGRLGTQAADAALSLGVATIYALTQAPAAVTVEFLRHLSQLAEAAAGANAWQAMEPRLAANAECRTATPVAPRPCALPDGPLERHAERCAQAQVAAAAAVGLLTRDLDSAAIAAAVTAPKAARCSREAFASTLGRGLADRNEFIPLQANALRMLDRVDTVVVDPRVLAGDELKVGEFRDVDESNRAAVWQWAQEQLRAGRLAAGWHEVAPKFDTVTTNGGARGRVLVRNRHDPLARPVLAEMRRAGVHAVSVDLDQLGELRSSFDDLHPGGDGIDAALARAVDTLQREGRTVAVLSAAAPRALLAADFAVGVLGQGPVIPWHADVLATDLMAVWRLLHALPAARRASERGVELAIGGTLLGALLMVPGVRGRGPGPVSAGAVMGLVSGLWLARGVLRDPEPEPESVEDWHAMSAEQVLERLGDGRAAAAVQRSAKSVGGRGRGAVMPQRVTEFVTALRAELGDPLTPVLAVGSVASAMLGSPVDAVLVGSVLTGNALLAATQQVRAERLLRRLLAVQDPTARRVVGGPDHVDYQNVPATALRPGDIIEVWPGEVVPADARIIEALDAEADEAALTGESLPVPKQAAATPGAVLAERHCMLHATTTLVAGRVVAVVTEAGGATQARRATDVGRGAGPTVGLQTQLRELTNRALPYSMAGGALVSGLGLLHRLPLRSAVTSGVAVAVAAVPEGLPLVATLAQQASARRLTTAGALVRSPRSVEALGRVDVVCFDKTGTLSENRLRVSRVSTVGGAASEQDVLDCAARATPPKNGAHHEHATDSAIAEAAAGRPAAAEIGSHLPFRSGRKFSAAMIGDELAIKGAPEVVLAACRELDPAVGRAVEKMARDGLRVLAVARRTLTPAQAERGRADADQLAALCGSRLRFVGLLGLSDTPRPDAAEVLKTLQQRKIGVRLITGDHPVTAKAIAAELGLPVSSDQVISGEEWAAMSRRSQERAVRELRVFARMTPEHKVQVVQTLERAGRVCAMVGDGANDAAAIRAATVGIGVAARGSDPARSSADVLLLDGRIGSLIDALDEGQQLWHRVQAAVSVLLGGNAGEVAFSIVGSALTGRSPLNTRQLLLVNMMTDALPAAALAVSPTRAGSSAALHGPREAQLWRTVAIRGAATAGAATGAWLVSGFPVAPRRASTVALVALVSTQLAQTLIDSHSPLVVATAAGSLLTLGAVISTPGISQLLGCTPLDPLGWAQALTAAGLATGVAAAAPRLLTRFNPPPPTESAQSSMSSSPQRHSTAYNSRSGTTRARVTASVNGSAAAPEPSAFTPLTLRTRRVESSTST</sequence>
<evidence type="ECO:0000256" key="7">
    <source>
        <dbReference type="ARBA" id="ARBA00049360"/>
    </source>
</evidence>
<dbReference type="Gene3D" id="1.20.1110.10">
    <property type="entry name" value="Calcium-transporting ATPase, transmembrane domain"/>
    <property type="match status" value="2"/>
</dbReference>
<dbReference type="Pfam" id="PF00702">
    <property type="entry name" value="Hydrolase"/>
    <property type="match status" value="1"/>
</dbReference>
<dbReference type="InterPro" id="IPR006068">
    <property type="entry name" value="ATPase_P-typ_cation-transptr_C"/>
</dbReference>
<evidence type="ECO:0000313" key="12">
    <source>
        <dbReference type="Proteomes" id="UP000466931"/>
    </source>
</evidence>
<dbReference type="InterPro" id="IPR023298">
    <property type="entry name" value="ATPase_P-typ_TM_dom_sf"/>
</dbReference>
<dbReference type="SUPFAM" id="SSF56784">
    <property type="entry name" value="HAD-like"/>
    <property type="match status" value="1"/>
</dbReference>
<feature type="domain" description="Cation-transporting P-type ATPase C-terminal" evidence="10">
    <location>
        <begin position="1260"/>
        <end position="1407"/>
    </location>
</feature>
<dbReference type="PANTHER" id="PTHR42861">
    <property type="entry name" value="CALCIUM-TRANSPORTING ATPASE"/>
    <property type="match status" value="1"/>
</dbReference>
<evidence type="ECO:0000256" key="2">
    <source>
        <dbReference type="ARBA" id="ARBA00022475"/>
    </source>
</evidence>
<dbReference type="SUPFAM" id="SSF81653">
    <property type="entry name" value="Calcium ATPase, transduction domain A"/>
    <property type="match status" value="1"/>
</dbReference>
<accession>A0A7I7Y2X3</accession>
<dbReference type="GO" id="GO:0005886">
    <property type="term" value="C:plasma membrane"/>
    <property type="evidence" value="ECO:0007669"/>
    <property type="project" value="UniProtKB-SubCell"/>
</dbReference>
<reference evidence="11" key="2">
    <citation type="submission" date="2020-02" db="EMBL/GenBank/DDBJ databases">
        <authorList>
            <person name="Matsumoto Y."/>
            <person name="Motooka D."/>
            <person name="Nakamura S."/>
        </authorList>
    </citation>
    <scope>NUCLEOTIDE SEQUENCE</scope>
    <source>
        <strain evidence="11">JCM 13671</strain>
    </source>
</reference>
<dbReference type="InterPro" id="IPR023214">
    <property type="entry name" value="HAD_sf"/>
</dbReference>
<keyword evidence="12" id="KW-1185">Reference proteome</keyword>
<keyword evidence="5" id="KW-1133">Transmembrane helix</keyword>
<evidence type="ECO:0000256" key="1">
    <source>
        <dbReference type="ARBA" id="ARBA00004651"/>
    </source>
</evidence>
<evidence type="ECO:0000256" key="6">
    <source>
        <dbReference type="ARBA" id="ARBA00023136"/>
    </source>
</evidence>
<protein>
    <submittedName>
        <fullName evidence="11">Metal cation transporting ATPase H</fullName>
    </submittedName>
</protein>
<evidence type="ECO:0000256" key="5">
    <source>
        <dbReference type="ARBA" id="ARBA00022989"/>
    </source>
</evidence>
<feature type="compositionally biased region" description="Polar residues" evidence="8">
    <location>
        <begin position="1439"/>
        <end position="1458"/>
    </location>
</feature>
<dbReference type="EMBL" id="AP022612">
    <property type="protein sequence ID" value="BBZ35976.1"/>
    <property type="molecule type" value="Genomic_DNA"/>
</dbReference>
<keyword evidence="3" id="KW-0812">Transmembrane</keyword>
<dbReference type="Gene3D" id="2.70.150.10">
    <property type="entry name" value="Calcium-transporting ATPase, cytoplasmic transduction domain A"/>
    <property type="match status" value="1"/>
</dbReference>
<comment type="catalytic activity">
    <reaction evidence="7">
        <text>ATP + H2O = ADP + phosphate + H(+)</text>
        <dbReference type="Rhea" id="RHEA:13065"/>
        <dbReference type="ChEBI" id="CHEBI:15377"/>
        <dbReference type="ChEBI" id="CHEBI:15378"/>
        <dbReference type="ChEBI" id="CHEBI:30616"/>
        <dbReference type="ChEBI" id="CHEBI:43474"/>
        <dbReference type="ChEBI" id="CHEBI:456216"/>
    </reaction>
</comment>
<dbReference type="PRINTS" id="PR00119">
    <property type="entry name" value="CATATPASE"/>
</dbReference>
<dbReference type="NCBIfam" id="TIGR01494">
    <property type="entry name" value="ATPase_P-type"/>
    <property type="match status" value="2"/>
</dbReference>
<dbReference type="Gene3D" id="3.40.50.1000">
    <property type="entry name" value="HAD superfamily/HAD-like"/>
    <property type="match status" value="2"/>
</dbReference>
<dbReference type="SFLD" id="SFLDS00003">
    <property type="entry name" value="Haloacid_Dehalogenase"/>
    <property type="match status" value="1"/>
</dbReference>